<dbReference type="EMBL" id="VIIS01000612">
    <property type="protein sequence ID" value="KAF0307058.1"/>
    <property type="molecule type" value="Genomic_DNA"/>
</dbReference>
<accession>A0A6A4WX80</accession>
<feature type="compositionally biased region" description="Polar residues" evidence="1">
    <location>
        <begin position="95"/>
        <end position="110"/>
    </location>
</feature>
<keyword evidence="4" id="KW-1185">Reference proteome</keyword>
<evidence type="ECO:0000256" key="2">
    <source>
        <dbReference type="SAM" id="Phobius"/>
    </source>
</evidence>
<evidence type="ECO:0000256" key="1">
    <source>
        <dbReference type="SAM" id="MobiDB-lite"/>
    </source>
</evidence>
<feature type="transmembrane region" description="Helical" evidence="2">
    <location>
        <begin position="24"/>
        <end position="50"/>
    </location>
</feature>
<proteinExistence type="predicted"/>
<sequence length="110" mass="11741">MTNISATPLSMHEVELFADYPPELLHFAAACCILYIIVGIPGNAITIVALCRYKKSSVTAVTGDGSRVPIELSWLGYGTLMALSVGPRTKDPGPRTTNLGLVNTDTAFSR</sequence>
<protein>
    <recommendedName>
        <fullName evidence="5">G-protein coupled receptors family 1 profile domain-containing protein</fullName>
    </recommendedName>
</protein>
<name>A0A6A4WX80_AMPAM</name>
<dbReference type="AlphaFoldDB" id="A0A6A4WX80"/>
<keyword evidence="2" id="KW-0472">Membrane</keyword>
<evidence type="ECO:0000313" key="4">
    <source>
        <dbReference type="Proteomes" id="UP000440578"/>
    </source>
</evidence>
<organism evidence="3 4">
    <name type="scientific">Amphibalanus amphitrite</name>
    <name type="common">Striped barnacle</name>
    <name type="synonym">Balanus amphitrite</name>
    <dbReference type="NCBI Taxonomy" id="1232801"/>
    <lineage>
        <taxon>Eukaryota</taxon>
        <taxon>Metazoa</taxon>
        <taxon>Ecdysozoa</taxon>
        <taxon>Arthropoda</taxon>
        <taxon>Crustacea</taxon>
        <taxon>Multicrustacea</taxon>
        <taxon>Cirripedia</taxon>
        <taxon>Thoracica</taxon>
        <taxon>Thoracicalcarea</taxon>
        <taxon>Balanomorpha</taxon>
        <taxon>Balanoidea</taxon>
        <taxon>Balanidae</taxon>
        <taxon>Amphibalaninae</taxon>
        <taxon>Amphibalanus</taxon>
    </lineage>
</organism>
<feature type="region of interest" description="Disordered" evidence="1">
    <location>
        <begin position="88"/>
        <end position="110"/>
    </location>
</feature>
<reference evidence="3 4" key="1">
    <citation type="submission" date="2019-07" db="EMBL/GenBank/DDBJ databases">
        <title>Draft genome assembly of a fouling barnacle, Amphibalanus amphitrite (Darwin, 1854): The first reference genome for Thecostraca.</title>
        <authorList>
            <person name="Kim W."/>
        </authorList>
    </citation>
    <scope>NUCLEOTIDE SEQUENCE [LARGE SCALE GENOMIC DNA]</scope>
    <source>
        <strain evidence="3">SNU_AA5</strain>
        <tissue evidence="3">Soma without cirri and trophi</tissue>
    </source>
</reference>
<evidence type="ECO:0008006" key="5">
    <source>
        <dbReference type="Google" id="ProtNLM"/>
    </source>
</evidence>
<keyword evidence="2" id="KW-0812">Transmembrane</keyword>
<gene>
    <name evidence="3" type="ORF">FJT64_021545</name>
</gene>
<dbReference type="Proteomes" id="UP000440578">
    <property type="component" value="Unassembled WGS sequence"/>
</dbReference>
<comment type="caution">
    <text evidence="3">The sequence shown here is derived from an EMBL/GenBank/DDBJ whole genome shotgun (WGS) entry which is preliminary data.</text>
</comment>
<evidence type="ECO:0000313" key="3">
    <source>
        <dbReference type="EMBL" id="KAF0307058.1"/>
    </source>
</evidence>
<dbReference type="SUPFAM" id="SSF81321">
    <property type="entry name" value="Family A G protein-coupled receptor-like"/>
    <property type="match status" value="1"/>
</dbReference>
<keyword evidence="2" id="KW-1133">Transmembrane helix</keyword>